<proteinExistence type="predicted"/>
<evidence type="ECO:0000313" key="3">
    <source>
        <dbReference type="Proteomes" id="UP000887013"/>
    </source>
</evidence>
<evidence type="ECO:0000256" key="1">
    <source>
        <dbReference type="SAM" id="MobiDB-lite"/>
    </source>
</evidence>
<dbReference type="AlphaFoldDB" id="A0A8X6Q1D8"/>
<accession>A0A8X6Q1D8</accession>
<protein>
    <submittedName>
        <fullName evidence="2">Uncharacterized protein</fullName>
    </submittedName>
</protein>
<reference evidence="2" key="1">
    <citation type="submission" date="2020-08" db="EMBL/GenBank/DDBJ databases">
        <title>Multicomponent nature underlies the extraordinary mechanical properties of spider dragline silk.</title>
        <authorList>
            <person name="Kono N."/>
            <person name="Nakamura H."/>
            <person name="Mori M."/>
            <person name="Yoshida Y."/>
            <person name="Ohtoshi R."/>
            <person name="Malay A.D."/>
            <person name="Moran D.A.P."/>
            <person name="Tomita M."/>
            <person name="Numata K."/>
            <person name="Arakawa K."/>
        </authorList>
    </citation>
    <scope>NUCLEOTIDE SEQUENCE</scope>
</reference>
<evidence type="ECO:0000313" key="2">
    <source>
        <dbReference type="EMBL" id="GFT95643.1"/>
    </source>
</evidence>
<name>A0A8X6Q1D8_NEPPI</name>
<feature type="region of interest" description="Disordered" evidence="1">
    <location>
        <begin position="1"/>
        <end position="20"/>
    </location>
</feature>
<dbReference type="EMBL" id="BMAW01121788">
    <property type="protein sequence ID" value="GFT95643.1"/>
    <property type="molecule type" value="Genomic_DNA"/>
</dbReference>
<organism evidence="2 3">
    <name type="scientific">Nephila pilipes</name>
    <name type="common">Giant wood spider</name>
    <name type="synonym">Nephila maculata</name>
    <dbReference type="NCBI Taxonomy" id="299642"/>
    <lineage>
        <taxon>Eukaryota</taxon>
        <taxon>Metazoa</taxon>
        <taxon>Ecdysozoa</taxon>
        <taxon>Arthropoda</taxon>
        <taxon>Chelicerata</taxon>
        <taxon>Arachnida</taxon>
        <taxon>Araneae</taxon>
        <taxon>Araneomorphae</taxon>
        <taxon>Entelegynae</taxon>
        <taxon>Araneoidea</taxon>
        <taxon>Nephilidae</taxon>
        <taxon>Nephila</taxon>
    </lineage>
</organism>
<dbReference type="Proteomes" id="UP000887013">
    <property type="component" value="Unassembled WGS sequence"/>
</dbReference>
<keyword evidence="3" id="KW-1185">Reference proteome</keyword>
<comment type="caution">
    <text evidence="2">The sequence shown here is derived from an EMBL/GenBank/DDBJ whole genome shotgun (WGS) entry which is preliminary data.</text>
</comment>
<sequence>MTFFGNPLKADGERTDFPSSSIQCSKEAAVTTNSVLGDEQYPPALRIHSLRLSLKPSSDDINFDPQCSRRGDRGFDVTILPTHGSRD</sequence>
<gene>
    <name evidence="2" type="ORF">NPIL_218981</name>
</gene>